<dbReference type="InterPro" id="IPR013780">
    <property type="entry name" value="Glyco_hydro_b"/>
</dbReference>
<dbReference type="GO" id="GO:0030980">
    <property type="term" value="P:alpha-glucan catabolic process"/>
    <property type="evidence" value="ECO:0007669"/>
    <property type="project" value="TreeGrafter"/>
</dbReference>
<dbReference type="Gene3D" id="2.60.40.1180">
    <property type="entry name" value="Golgi alpha-mannosidase II"/>
    <property type="match status" value="1"/>
</dbReference>
<evidence type="ECO:0000313" key="2">
    <source>
        <dbReference type="Proteomes" id="UP000461948"/>
    </source>
</evidence>
<reference evidence="1 2" key="1">
    <citation type="submission" date="2019-11" db="EMBL/GenBank/DDBJ databases">
        <title>Draft Genome Sequence of Plant Growth-Promoting Rhizosphere-Associated Bacteria.</title>
        <authorList>
            <person name="Vasilyev I.Y."/>
            <person name="Radchenko V."/>
            <person name="Ilnitskaya E.V."/>
        </authorList>
    </citation>
    <scope>NUCLEOTIDE SEQUENCE [LARGE SCALE GENOMIC DNA]</scope>
    <source>
        <strain evidence="1 2">VRA_MhP_f</strain>
    </source>
</reference>
<gene>
    <name evidence="1" type="ORF">GKC49_19445</name>
</gene>
<organism evidence="1 2">
    <name type="scientific">Enterobacter agglomerans</name>
    <name type="common">Erwinia herbicola</name>
    <name type="synonym">Pantoea agglomerans</name>
    <dbReference type="NCBI Taxonomy" id="549"/>
    <lineage>
        <taxon>Bacteria</taxon>
        <taxon>Pseudomonadati</taxon>
        <taxon>Pseudomonadota</taxon>
        <taxon>Gammaproteobacteria</taxon>
        <taxon>Enterobacterales</taxon>
        <taxon>Erwiniaceae</taxon>
        <taxon>Pantoea</taxon>
        <taxon>Pantoea agglomerans group</taxon>
    </lineage>
</organism>
<dbReference type="GO" id="GO:0047470">
    <property type="term" value="F:(1,4)-alpha-D-glucan 1-alpha-D-glucosylmutase activity"/>
    <property type="evidence" value="ECO:0007669"/>
    <property type="project" value="TreeGrafter"/>
</dbReference>
<sequence length="185" mass="20189">VNSLTQTVVKLTAPGVPDIYQGSEALDFSLVDPDNRREPDFDALAAMLNAPQHDGSEAHWLRGQVNQQAIVKLLTLRQQQPALFRHGDYLALSAEGEQQNNVLAFARTGQDQAVIVVVSRRVFNQLPENLDQPPAARWADTVIALPTALSQRRYQDVLTGKTVAAGDQLPLTGLASQWCAVLVAQ</sequence>
<dbReference type="SUPFAM" id="SSF51445">
    <property type="entry name" value="(Trans)glycosidases"/>
    <property type="match status" value="1"/>
</dbReference>
<feature type="non-terminal residue" evidence="1">
    <location>
        <position position="1"/>
    </location>
</feature>
<dbReference type="AlphaFoldDB" id="A0A7X2SX13"/>
<dbReference type="InterPro" id="IPR017853">
    <property type="entry name" value="GH"/>
</dbReference>
<proteinExistence type="predicted"/>
<comment type="caution">
    <text evidence="1">The sequence shown here is derived from an EMBL/GenBank/DDBJ whole genome shotgun (WGS) entry which is preliminary data.</text>
</comment>
<accession>A0A7X2SX13</accession>
<evidence type="ECO:0000313" key="1">
    <source>
        <dbReference type="EMBL" id="MSE17205.1"/>
    </source>
</evidence>
<dbReference type="PANTHER" id="PTHR10357">
    <property type="entry name" value="ALPHA-AMYLASE FAMILY MEMBER"/>
    <property type="match status" value="1"/>
</dbReference>
<protein>
    <submittedName>
        <fullName evidence="1">Malto-oligosyltrehalose synthase</fullName>
    </submittedName>
</protein>
<dbReference type="PANTHER" id="PTHR10357:SF216">
    <property type="entry name" value="MALTOOLIGOSYL TREHALOSE SYNTHASE-RELATED"/>
    <property type="match status" value="1"/>
</dbReference>
<dbReference type="Proteomes" id="UP000461948">
    <property type="component" value="Unassembled WGS sequence"/>
</dbReference>
<dbReference type="GO" id="GO:0005992">
    <property type="term" value="P:trehalose biosynthetic process"/>
    <property type="evidence" value="ECO:0007669"/>
    <property type="project" value="TreeGrafter"/>
</dbReference>
<name>A0A7X2SX13_ENTAG</name>
<dbReference type="Gene3D" id="3.20.20.80">
    <property type="entry name" value="Glycosidases"/>
    <property type="match status" value="1"/>
</dbReference>
<dbReference type="EMBL" id="WKLC01001042">
    <property type="protein sequence ID" value="MSE17205.1"/>
    <property type="molecule type" value="Genomic_DNA"/>
</dbReference>